<evidence type="ECO:0000313" key="8">
    <source>
        <dbReference type="Proteomes" id="UP000268162"/>
    </source>
</evidence>
<proteinExistence type="predicted"/>
<evidence type="ECO:0000256" key="3">
    <source>
        <dbReference type="ARBA" id="ARBA00022737"/>
    </source>
</evidence>
<evidence type="ECO:0000256" key="5">
    <source>
        <dbReference type="ARBA" id="ARBA00023242"/>
    </source>
</evidence>
<dbReference type="InterPro" id="IPR003107">
    <property type="entry name" value="HAT"/>
</dbReference>
<dbReference type="InterPro" id="IPR011990">
    <property type="entry name" value="TPR-like_helical_dom_sf"/>
</dbReference>
<organism evidence="7 8">
    <name type="scientific">Dimargaris cristalligena</name>
    <dbReference type="NCBI Taxonomy" id="215637"/>
    <lineage>
        <taxon>Eukaryota</taxon>
        <taxon>Fungi</taxon>
        <taxon>Fungi incertae sedis</taxon>
        <taxon>Zoopagomycota</taxon>
        <taxon>Kickxellomycotina</taxon>
        <taxon>Dimargaritomycetes</taxon>
        <taxon>Dimargaritales</taxon>
        <taxon>Dimargaritaceae</taxon>
        <taxon>Dimargaris</taxon>
    </lineage>
</organism>
<sequence>MENREFENARLLLAKARERANTAAIWMKSVLLERITEKPQVALQLLDTALTRFPTFAKLWMMQGQIYEALGQSERALESYRRGTSQCPTSVPLWLLFARLEEHRGVPVRARALLERGRLLNPQSADLWLDAIRLEARQSGPTAAATRLVVSKALQECPSAGQLWAEAIFLEPRPQRKTRSVDAMKKCHDDPHLMAAIARLFWSERKNDKARVWFQRAAQLNGDIGDTWAWWYKFESEQGTPDNADQVRVACAKAEPHHGDHWQPVAKDIANFGKPVSDILQMVADTLTL</sequence>
<dbReference type="InterPro" id="IPR045075">
    <property type="entry name" value="Syf1-like"/>
</dbReference>
<dbReference type="GO" id="GO:0000244">
    <property type="term" value="P:spliceosomal tri-snRNP complex assembly"/>
    <property type="evidence" value="ECO:0007669"/>
    <property type="project" value="TreeGrafter"/>
</dbReference>
<dbReference type="AlphaFoldDB" id="A0A4P9ZP46"/>
<dbReference type="EMBL" id="ML003252">
    <property type="protein sequence ID" value="RKP34322.1"/>
    <property type="molecule type" value="Genomic_DNA"/>
</dbReference>
<keyword evidence="2" id="KW-0507">mRNA processing</keyword>
<dbReference type="FunFam" id="1.25.40.10:FF:000256">
    <property type="entry name" value="Probable pre-mRNA splicing factor prp1"/>
    <property type="match status" value="1"/>
</dbReference>
<protein>
    <submittedName>
        <fullName evidence="7">Uncharacterized protein</fullName>
    </submittedName>
</protein>
<keyword evidence="4" id="KW-0508">mRNA splicing</keyword>
<dbReference type="STRING" id="215637.A0A4P9ZP46"/>
<comment type="subcellular location">
    <subcellularLocation>
        <location evidence="1">Nucleus</location>
    </subcellularLocation>
</comment>
<dbReference type="Pfam" id="PF13428">
    <property type="entry name" value="TPR_14"/>
    <property type="match status" value="1"/>
</dbReference>
<dbReference type="SMART" id="SM00386">
    <property type="entry name" value="HAT"/>
    <property type="match status" value="6"/>
</dbReference>
<dbReference type="Gene3D" id="1.25.40.10">
    <property type="entry name" value="Tetratricopeptide repeat domain"/>
    <property type="match status" value="1"/>
</dbReference>
<dbReference type="InterPro" id="IPR019734">
    <property type="entry name" value="TPR_rpt"/>
</dbReference>
<evidence type="ECO:0000256" key="6">
    <source>
        <dbReference type="PROSITE-ProRule" id="PRU00339"/>
    </source>
</evidence>
<evidence type="ECO:0000256" key="4">
    <source>
        <dbReference type="ARBA" id="ARBA00023187"/>
    </source>
</evidence>
<dbReference type="GO" id="GO:0071013">
    <property type="term" value="C:catalytic step 2 spliceosome"/>
    <property type="evidence" value="ECO:0007669"/>
    <property type="project" value="TreeGrafter"/>
</dbReference>
<reference evidence="8" key="1">
    <citation type="journal article" date="2018" name="Nat. Microbiol.">
        <title>Leveraging single-cell genomics to expand the fungal tree of life.</title>
        <authorList>
            <person name="Ahrendt S.R."/>
            <person name="Quandt C.A."/>
            <person name="Ciobanu D."/>
            <person name="Clum A."/>
            <person name="Salamov A."/>
            <person name="Andreopoulos B."/>
            <person name="Cheng J.F."/>
            <person name="Woyke T."/>
            <person name="Pelin A."/>
            <person name="Henrissat B."/>
            <person name="Reynolds N.K."/>
            <person name="Benny G.L."/>
            <person name="Smith M.E."/>
            <person name="James T.Y."/>
            <person name="Grigoriev I.V."/>
        </authorList>
    </citation>
    <scope>NUCLEOTIDE SEQUENCE [LARGE SCALE GENOMIC DNA]</scope>
    <source>
        <strain evidence="8">RSA 468</strain>
    </source>
</reference>
<dbReference type="Proteomes" id="UP000268162">
    <property type="component" value="Unassembled WGS sequence"/>
</dbReference>
<dbReference type="PANTHER" id="PTHR11246">
    <property type="entry name" value="PRE-MRNA SPLICING FACTOR"/>
    <property type="match status" value="1"/>
</dbReference>
<dbReference type="SMART" id="SM00028">
    <property type="entry name" value="TPR"/>
    <property type="match status" value="2"/>
</dbReference>
<dbReference type="PANTHER" id="PTHR11246:SF1">
    <property type="entry name" value="PRE-MRNA-PROCESSING FACTOR 6"/>
    <property type="match status" value="1"/>
</dbReference>
<keyword evidence="8" id="KW-1185">Reference proteome</keyword>
<keyword evidence="6" id="KW-0802">TPR repeat</keyword>
<keyword evidence="5" id="KW-0539">Nucleus</keyword>
<evidence type="ECO:0000256" key="2">
    <source>
        <dbReference type="ARBA" id="ARBA00022664"/>
    </source>
</evidence>
<gene>
    <name evidence="7" type="ORF">BJ085DRAFT_36399</name>
</gene>
<name>A0A4P9ZP46_9FUNG</name>
<evidence type="ECO:0000256" key="1">
    <source>
        <dbReference type="ARBA" id="ARBA00004123"/>
    </source>
</evidence>
<dbReference type="PROSITE" id="PS50005">
    <property type="entry name" value="TPR"/>
    <property type="match status" value="1"/>
</dbReference>
<dbReference type="SUPFAM" id="SSF48452">
    <property type="entry name" value="TPR-like"/>
    <property type="match status" value="2"/>
</dbReference>
<accession>A0A4P9ZP46</accession>
<feature type="repeat" description="TPR" evidence="6">
    <location>
        <begin position="57"/>
        <end position="90"/>
    </location>
</feature>
<evidence type="ECO:0000313" key="7">
    <source>
        <dbReference type="EMBL" id="RKP34322.1"/>
    </source>
</evidence>
<dbReference type="GO" id="GO:0046540">
    <property type="term" value="C:U4/U6 x U5 tri-snRNP complex"/>
    <property type="evidence" value="ECO:0007669"/>
    <property type="project" value="TreeGrafter"/>
</dbReference>
<keyword evidence="3" id="KW-0677">Repeat</keyword>